<dbReference type="InterPro" id="IPR011009">
    <property type="entry name" value="Kinase-like_dom_sf"/>
</dbReference>
<evidence type="ECO:0000313" key="7">
    <source>
        <dbReference type="Proteomes" id="UP000225706"/>
    </source>
</evidence>
<keyword evidence="1 3" id="KW-0547">Nucleotide-binding</keyword>
<dbReference type="PANTHER" id="PTHR44329">
    <property type="entry name" value="SERINE/THREONINE-PROTEIN KINASE TNNI3K-RELATED"/>
    <property type="match status" value="1"/>
</dbReference>
<dbReference type="GO" id="GO:0005524">
    <property type="term" value="F:ATP binding"/>
    <property type="evidence" value="ECO:0007669"/>
    <property type="project" value="UniProtKB-UniRule"/>
</dbReference>
<evidence type="ECO:0000256" key="3">
    <source>
        <dbReference type="PROSITE-ProRule" id="PRU10141"/>
    </source>
</evidence>
<keyword evidence="6" id="KW-0418">Kinase</keyword>
<evidence type="ECO:0000259" key="5">
    <source>
        <dbReference type="PROSITE" id="PS50011"/>
    </source>
</evidence>
<dbReference type="SMART" id="SM00220">
    <property type="entry name" value="S_TKc"/>
    <property type="match status" value="1"/>
</dbReference>
<reference evidence="7" key="1">
    <citation type="journal article" date="2017" name="bioRxiv">
        <title>Comparative analysis of the genomes of Stylophora pistillata and Acropora digitifera provides evidence for extensive differences between species of corals.</title>
        <authorList>
            <person name="Voolstra C.R."/>
            <person name="Li Y."/>
            <person name="Liew Y.J."/>
            <person name="Baumgarten S."/>
            <person name="Zoccola D."/>
            <person name="Flot J.-F."/>
            <person name="Tambutte S."/>
            <person name="Allemand D."/>
            <person name="Aranda M."/>
        </authorList>
    </citation>
    <scope>NUCLEOTIDE SEQUENCE [LARGE SCALE GENOMIC DNA]</scope>
</reference>
<organism evidence="6 7">
    <name type="scientific">Stylophora pistillata</name>
    <name type="common">Smooth cauliflower coral</name>
    <dbReference type="NCBI Taxonomy" id="50429"/>
    <lineage>
        <taxon>Eukaryota</taxon>
        <taxon>Metazoa</taxon>
        <taxon>Cnidaria</taxon>
        <taxon>Anthozoa</taxon>
        <taxon>Hexacorallia</taxon>
        <taxon>Scleractinia</taxon>
        <taxon>Astrocoeniina</taxon>
        <taxon>Pocilloporidae</taxon>
        <taxon>Stylophora</taxon>
    </lineage>
</organism>
<proteinExistence type="predicted"/>
<accession>A0A2B4RF57</accession>
<dbReference type="Gene3D" id="1.10.510.10">
    <property type="entry name" value="Transferase(Phosphotransferase) domain 1"/>
    <property type="match status" value="1"/>
</dbReference>
<keyword evidence="2 3" id="KW-0067">ATP-binding</keyword>
<dbReference type="InterPro" id="IPR000719">
    <property type="entry name" value="Prot_kinase_dom"/>
</dbReference>
<protein>
    <submittedName>
        <fullName evidence="6">Putative L-type lectin-domain containing receptor kinase S.5</fullName>
    </submittedName>
</protein>
<dbReference type="GO" id="GO:0004674">
    <property type="term" value="F:protein serine/threonine kinase activity"/>
    <property type="evidence" value="ECO:0007669"/>
    <property type="project" value="TreeGrafter"/>
</dbReference>
<evidence type="ECO:0000256" key="2">
    <source>
        <dbReference type="ARBA" id="ARBA00022840"/>
    </source>
</evidence>
<dbReference type="InterPro" id="IPR017441">
    <property type="entry name" value="Protein_kinase_ATP_BS"/>
</dbReference>
<dbReference type="Pfam" id="PF15158">
    <property type="entry name" value="TMEM249"/>
    <property type="match status" value="1"/>
</dbReference>
<name>A0A2B4RF57_STYPI</name>
<gene>
    <name evidence="6" type="primary">LECRKS5</name>
    <name evidence="6" type="ORF">AWC38_SpisGene20911</name>
</gene>
<dbReference type="PROSITE" id="PS00108">
    <property type="entry name" value="PROTEIN_KINASE_ST"/>
    <property type="match status" value="1"/>
</dbReference>
<keyword evidence="7" id="KW-1185">Reference proteome</keyword>
<evidence type="ECO:0000256" key="1">
    <source>
        <dbReference type="ARBA" id="ARBA00022741"/>
    </source>
</evidence>
<dbReference type="SUPFAM" id="SSF56112">
    <property type="entry name" value="Protein kinase-like (PK-like)"/>
    <property type="match status" value="1"/>
</dbReference>
<dbReference type="GO" id="GO:0030246">
    <property type="term" value="F:carbohydrate binding"/>
    <property type="evidence" value="ECO:0007669"/>
    <property type="project" value="UniProtKB-KW"/>
</dbReference>
<comment type="caution">
    <text evidence="6">The sequence shown here is derived from an EMBL/GenBank/DDBJ whole genome shotgun (WGS) entry which is preliminary data.</text>
</comment>
<keyword evidence="4" id="KW-0732">Signal</keyword>
<dbReference type="PROSITE" id="PS50011">
    <property type="entry name" value="PROTEIN_KINASE_DOM"/>
    <property type="match status" value="1"/>
</dbReference>
<dbReference type="AlphaFoldDB" id="A0A2B4RF57"/>
<feature type="domain" description="Protein kinase" evidence="5">
    <location>
        <begin position="547"/>
        <end position="829"/>
    </location>
</feature>
<evidence type="ECO:0000313" key="6">
    <source>
        <dbReference type="EMBL" id="PFX14902.1"/>
    </source>
</evidence>
<dbReference type="Proteomes" id="UP000225706">
    <property type="component" value="Unassembled WGS sequence"/>
</dbReference>
<dbReference type="InterPro" id="IPR027861">
    <property type="entry name" value="TMEM249"/>
</dbReference>
<feature type="signal peptide" evidence="4">
    <location>
        <begin position="1"/>
        <end position="15"/>
    </location>
</feature>
<dbReference type="Pfam" id="PF00069">
    <property type="entry name" value="Pkinase"/>
    <property type="match status" value="1"/>
</dbReference>
<dbReference type="InterPro" id="IPR008271">
    <property type="entry name" value="Ser/Thr_kinase_AS"/>
</dbReference>
<dbReference type="InterPro" id="IPR051681">
    <property type="entry name" value="Ser/Thr_Kinases-Pseudokinases"/>
</dbReference>
<dbReference type="EMBL" id="LSMT01000713">
    <property type="protein sequence ID" value="PFX14902.1"/>
    <property type="molecule type" value="Genomic_DNA"/>
</dbReference>
<keyword evidence="6" id="KW-0675">Receptor</keyword>
<keyword evidence="6" id="KW-0430">Lectin</keyword>
<evidence type="ECO:0000256" key="4">
    <source>
        <dbReference type="SAM" id="SignalP"/>
    </source>
</evidence>
<feature type="binding site" evidence="3">
    <location>
        <position position="574"/>
    </location>
    <ligand>
        <name>ATP</name>
        <dbReference type="ChEBI" id="CHEBI:30616"/>
    </ligand>
</feature>
<dbReference type="OrthoDB" id="10069952at2759"/>
<sequence length="829" mass="93257">MLFLILVAGISPIVAWENRGHRTCVLDGERAQYMCVVGEHSVENGNFHNVYIRLKAQKHANDIDRGNVRKPRRDFRLQTSDLILQTSDFRLQTSDFRLQTSYFRLQTSYFRLHTSDFRLLSLGPSPPIFHSLLLFANMDDDVYSMLTLKMITDTQFESLGLAIGHIGKIKALTAEISEAKISEVQKEARNRNLVEKIRKGGAKDEKRKTNAARAQVDKKTVKQRKMYIGWLHRSSVNSKFKQVRLKDGGGIREFTYIDDDKISVDFLKANARKLFFPEQRSKFGALDDIRFNVYLMSTFVGDGTEGPANDASQEEAHRKRDTFQFKIQDVFMGAGETKISGDFKNLAATSTPKTSAREESQSHILVLKNQCYDVYSFEDPTIQDMAFNDFDPLDFGFNVVDISKGEKYFLQRSDEPTSEEGFKVVFPNADAQSSSLILHPPSEVWGYDDKQLILGVVSSCHMSSNAWYVWYRDGIQIKAGNKHCCPPVSSPGSYHIAVHCGEEKTTSEPVLVCDLSDLGPPSVSAFDTSAKANVPQLPVVEKGEINFSAKDELGRGSFGVVYKGVWAGTEVAVKLVKIRNAKGLQRVVETEVRIHSMIRHPNNVQIMAISYLKNSIYLVSELINGRNLEELLFNDDENSDNFTLQSCNKYDVGKQVSLAVAYLHNLKPPLLHCDIKPANVLVAEKTHITKLCDMGLSKLKSAQSLTHTTSSAIRGTPSYMAPECLLERKKAAVHPDVWSLACTFVELFTERECWEQLLEGKEEAAGRKSDDAESDVESLIAIMRKKECPRSIEFSPETVDASLRGILVDCFKYETELRPRAIDLVNAFP</sequence>
<dbReference type="PROSITE" id="PS00107">
    <property type="entry name" value="PROTEIN_KINASE_ATP"/>
    <property type="match status" value="1"/>
</dbReference>
<keyword evidence="6" id="KW-0808">Transferase</keyword>
<feature type="chain" id="PRO_5012066702" evidence="4">
    <location>
        <begin position="16"/>
        <end position="829"/>
    </location>
</feature>
<dbReference type="Gene3D" id="3.30.200.20">
    <property type="entry name" value="Phosphorylase Kinase, domain 1"/>
    <property type="match status" value="1"/>
</dbReference>
<dbReference type="PANTHER" id="PTHR44329:SF214">
    <property type="entry name" value="PROTEIN KINASE DOMAIN-CONTAINING PROTEIN"/>
    <property type="match status" value="1"/>
</dbReference>